<dbReference type="Pfam" id="PF01061">
    <property type="entry name" value="ABC2_membrane"/>
    <property type="match status" value="1"/>
</dbReference>
<keyword evidence="3" id="KW-0813">Transport</keyword>
<sequence length="266" mass="29397">MSDHVPRRARRGALSAQLGVLHALVLREMQLRFGQSKVGYLWLVAEPMMLGFGVSLIHWMTDRGLPNNIPVFLFYALGYAPFYMFRGILTRNAGAITHSMPLLYHRSVKLHDLTMARTLLEAAACSVVIGLLVVGGGLFGGYWPAHPGLFVVSLVFSALIGHGVGTLLAALIVFVEPVERLVHPLTYLMMPFSAAFLMLASVTPATRDALLYNPLANVHEAMRHAQWGDKVVSYFSLPYVMLWILILNVLAMAAMRAARPRLSMAR</sequence>
<comment type="similarity">
    <text evidence="2">Belongs to the ABC-2 integral membrane protein family.</text>
</comment>
<evidence type="ECO:0000256" key="4">
    <source>
        <dbReference type="ARBA" id="ARBA00022475"/>
    </source>
</evidence>
<dbReference type="PANTHER" id="PTHR30413:SF10">
    <property type="entry name" value="CAPSULE POLYSACCHARIDE EXPORT INNER-MEMBRANE PROTEIN CTRC"/>
    <property type="match status" value="1"/>
</dbReference>
<comment type="subcellular location">
    <subcellularLocation>
        <location evidence="1">Cell membrane</location>
        <topology evidence="1">Multi-pass membrane protein</topology>
    </subcellularLocation>
</comment>
<feature type="domain" description="ABC-2 type transporter transmembrane" evidence="10">
    <location>
        <begin position="22"/>
        <end position="226"/>
    </location>
</feature>
<organism evidence="11 12">
    <name type="scientific">Roseomonas haemaphysalidis</name>
    <dbReference type="NCBI Taxonomy" id="2768162"/>
    <lineage>
        <taxon>Bacteria</taxon>
        <taxon>Pseudomonadati</taxon>
        <taxon>Pseudomonadota</taxon>
        <taxon>Alphaproteobacteria</taxon>
        <taxon>Acetobacterales</taxon>
        <taxon>Roseomonadaceae</taxon>
        <taxon>Roseomonas</taxon>
    </lineage>
</organism>
<dbReference type="EMBL" id="JACTNG010000014">
    <property type="protein sequence ID" value="MBO1081342.1"/>
    <property type="molecule type" value="Genomic_DNA"/>
</dbReference>
<keyword evidence="8 9" id="KW-0472">Membrane</keyword>
<evidence type="ECO:0000259" key="10">
    <source>
        <dbReference type="Pfam" id="PF01061"/>
    </source>
</evidence>
<evidence type="ECO:0000256" key="9">
    <source>
        <dbReference type="SAM" id="Phobius"/>
    </source>
</evidence>
<keyword evidence="4" id="KW-1003">Cell membrane</keyword>
<evidence type="ECO:0000256" key="1">
    <source>
        <dbReference type="ARBA" id="ARBA00004651"/>
    </source>
</evidence>
<feature type="transmembrane region" description="Helical" evidence="9">
    <location>
        <begin position="187"/>
        <end position="205"/>
    </location>
</feature>
<dbReference type="PANTHER" id="PTHR30413">
    <property type="entry name" value="INNER MEMBRANE TRANSPORT PERMEASE"/>
    <property type="match status" value="1"/>
</dbReference>
<reference evidence="11 12" key="1">
    <citation type="submission" date="2020-09" db="EMBL/GenBank/DDBJ databases">
        <title>Roseomonas.</title>
        <authorList>
            <person name="Zhu W."/>
        </authorList>
    </citation>
    <scope>NUCLEOTIDE SEQUENCE [LARGE SCALE GENOMIC DNA]</scope>
    <source>
        <strain evidence="11 12">573</strain>
    </source>
</reference>
<feature type="transmembrane region" description="Helical" evidence="9">
    <location>
        <begin position="72"/>
        <end position="89"/>
    </location>
</feature>
<comment type="caution">
    <text evidence="11">The sequence shown here is derived from an EMBL/GenBank/DDBJ whole genome shotgun (WGS) entry which is preliminary data.</text>
</comment>
<evidence type="ECO:0000256" key="3">
    <source>
        <dbReference type="ARBA" id="ARBA00022448"/>
    </source>
</evidence>
<keyword evidence="7" id="KW-0762">Sugar transport</keyword>
<evidence type="ECO:0000256" key="6">
    <source>
        <dbReference type="ARBA" id="ARBA00022989"/>
    </source>
</evidence>
<evidence type="ECO:0000256" key="7">
    <source>
        <dbReference type="ARBA" id="ARBA00023047"/>
    </source>
</evidence>
<proteinExistence type="inferred from homology"/>
<feature type="transmembrane region" description="Helical" evidence="9">
    <location>
        <begin position="39"/>
        <end position="60"/>
    </location>
</feature>
<evidence type="ECO:0000256" key="2">
    <source>
        <dbReference type="ARBA" id="ARBA00007783"/>
    </source>
</evidence>
<evidence type="ECO:0000256" key="5">
    <source>
        <dbReference type="ARBA" id="ARBA00022692"/>
    </source>
</evidence>
<gene>
    <name evidence="11" type="ORF">IAI61_20110</name>
</gene>
<evidence type="ECO:0000313" key="11">
    <source>
        <dbReference type="EMBL" id="MBO1081342.1"/>
    </source>
</evidence>
<evidence type="ECO:0000256" key="8">
    <source>
        <dbReference type="ARBA" id="ARBA00023136"/>
    </source>
</evidence>
<keyword evidence="7" id="KW-0625">Polysaccharide transport</keyword>
<feature type="transmembrane region" description="Helical" evidence="9">
    <location>
        <begin position="237"/>
        <end position="258"/>
    </location>
</feature>
<keyword evidence="5 9" id="KW-0812">Transmembrane</keyword>
<dbReference type="InterPro" id="IPR013525">
    <property type="entry name" value="ABC2_TM"/>
</dbReference>
<evidence type="ECO:0000313" key="12">
    <source>
        <dbReference type="Proteomes" id="UP001518989"/>
    </source>
</evidence>
<accession>A0ABS3KV36</accession>
<keyword evidence="6 9" id="KW-1133">Transmembrane helix</keyword>
<dbReference type="RefSeq" id="WP_207419520.1">
    <property type="nucleotide sequence ID" value="NZ_CP061177.1"/>
</dbReference>
<feature type="transmembrane region" description="Helical" evidence="9">
    <location>
        <begin position="149"/>
        <end position="175"/>
    </location>
</feature>
<protein>
    <submittedName>
        <fullName evidence="11">ABC transporter permease</fullName>
    </submittedName>
</protein>
<dbReference type="Proteomes" id="UP001518989">
    <property type="component" value="Unassembled WGS sequence"/>
</dbReference>
<feature type="transmembrane region" description="Helical" evidence="9">
    <location>
        <begin position="119"/>
        <end position="143"/>
    </location>
</feature>
<name>A0ABS3KV36_9PROT</name>
<keyword evidence="12" id="KW-1185">Reference proteome</keyword>